<feature type="domain" description="Thioredoxin-like fold" evidence="9">
    <location>
        <begin position="121"/>
        <end position="241"/>
    </location>
</feature>
<feature type="domain" description="Disulphide bond isomerase DsbC/G N-terminal" evidence="8">
    <location>
        <begin position="31"/>
        <end position="91"/>
    </location>
</feature>
<comment type="function">
    <text evidence="7">Required for disulfide bond formation in some periplasmic proteins. Acts by transferring its disulfide bond to other proteins and is reduced in the process.</text>
</comment>
<dbReference type="Gene3D" id="3.40.30.10">
    <property type="entry name" value="Glutaredoxin"/>
    <property type="match status" value="1"/>
</dbReference>
<feature type="chain" id="PRO_5011328244" description="Thiol:disulfide interchange protein" evidence="7">
    <location>
        <begin position="25"/>
        <end position="245"/>
    </location>
</feature>
<sequence length="245" mass="26990">MRIPPLLAFGAFMLVALTGPSVQADPPDALLEDIEVNGEPMPVESVRDTPLPDIYHVRLENGETFYSDSEGKHFLVGDLYRNGEDGLVNLSEQGRNEERAARIATVPESERVIFRGVHDTKARVTVFTDATCPYCRKFHEEVPRLNEMGIAVHYLAFPRGGLSSEGGRELRQIWCADNRTEAMNAAKRDEALPDTEDCDNPVEDQYHLGMDIGVEGTPAIVLPDGRLVPGYVPAERLADMLGVSG</sequence>
<evidence type="ECO:0000313" key="10">
    <source>
        <dbReference type="EMBL" id="SDW71358.1"/>
    </source>
</evidence>
<dbReference type="STRING" id="574349.SAMN05443545_102486"/>
<dbReference type="EMBL" id="FNNI01000002">
    <property type="protein sequence ID" value="SDW71358.1"/>
    <property type="molecule type" value="Genomic_DNA"/>
</dbReference>
<gene>
    <name evidence="10" type="ORF">SAMN05443545_102486</name>
</gene>
<dbReference type="Gene3D" id="3.10.450.70">
    <property type="entry name" value="Disulphide bond isomerase, DsbC/G, N-terminal"/>
    <property type="match status" value="1"/>
</dbReference>
<comment type="similarity">
    <text evidence="2 7">Belongs to the thioredoxin family. DsbC subfamily.</text>
</comment>
<dbReference type="CDD" id="cd03020">
    <property type="entry name" value="DsbA_DsbC_DsbG"/>
    <property type="match status" value="1"/>
</dbReference>
<dbReference type="Pfam" id="PF10411">
    <property type="entry name" value="DsbC_N"/>
    <property type="match status" value="1"/>
</dbReference>
<feature type="signal peptide" evidence="7">
    <location>
        <begin position="1"/>
        <end position="24"/>
    </location>
</feature>
<dbReference type="InterPro" id="IPR012336">
    <property type="entry name" value="Thioredoxin-like_fold"/>
</dbReference>
<comment type="subcellular location">
    <subcellularLocation>
        <location evidence="1 7">Periplasm</location>
    </subcellularLocation>
</comment>
<dbReference type="InterPro" id="IPR036249">
    <property type="entry name" value="Thioredoxin-like_sf"/>
</dbReference>
<dbReference type="AlphaFoldDB" id="A0A1H2VST2"/>
<dbReference type="InterPro" id="IPR033954">
    <property type="entry name" value="DiS-bond_Isoase_DsbC/G"/>
</dbReference>
<evidence type="ECO:0000256" key="1">
    <source>
        <dbReference type="ARBA" id="ARBA00004418"/>
    </source>
</evidence>
<dbReference type="Pfam" id="PF13098">
    <property type="entry name" value="Thioredoxin_2"/>
    <property type="match status" value="1"/>
</dbReference>
<dbReference type="PANTHER" id="PTHR35272">
    <property type="entry name" value="THIOL:DISULFIDE INTERCHANGE PROTEIN DSBC-RELATED"/>
    <property type="match status" value="1"/>
</dbReference>
<keyword evidence="5" id="KW-1015">Disulfide bond</keyword>
<keyword evidence="6 7" id="KW-0676">Redox-active center</keyword>
<evidence type="ECO:0000259" key="8">
    <source>
        <dbReference type="Pfam" id="PF10411"/>
    </source>
</evidence>
<keyword evidence="4 7" id="KW-0574">Periplasm</keyword>
<keyword evidence="3 7" id="KW-0732">Signal</keyword>
<keyword evidence="11" id="KW-1185">Reference proteome</keyword>
<accession>A0A1H2VST2</accession>
<organism evidence="10 11">
    <name type="scientific">Aidingimonas halophila</name>
    <dbReference type="NCBI Taxonomy" id="574349"/>
    <lineage>
        <taxon>Bacteria</taxon>
        <taxon>Pseudomonadati</taxon>
        <taxon>Pseudomonadota</taxon>
        <taxon>Gammaproteobacteria</taxon>
        <taxon>Oceanospirillales</taxon>
        <taxon>Halomonadaceae</taxon>
        <taxon>Aidingimonas</taxon>
    </lineage>
</organism>
<proteinExistence type="inferred from homology"/>
<evidence type="ECO:0000256" key="3">
    <source>
        <dbReference type="ARBA" id="ARBA00022729"/>
    </source>
</evidence>
<dbReference type="InterPro" id="IPR051470">
    <property type="entry name" value="Thiol:disulfide_interchange"/>
</dbReference>
<evidence type="ECO:0000259" key="9">
    <source>
        <dbReference type="Pfam" id="PF13098"/>
    </source>
</evidence>
<dbReference type="Proteomes" id="UP000198500">
    <property type="component" value="Unassembled WGS sequence"/>
</dbReference>
<dbReference type="InterPro" id="IPR009094">
    <property type="entry name" value="DiS-bond_isomerase_DsbC/G_N_sf"/>
</dbReference>
<dbReference type="PANTHER" id="PTHR35272:SF3">
    <property type="entry name" value="THIOL:DISULFIDE INTERCHANGE PROTEIN DSBC"/>
    <property type="match status" value="1"/>
</dbReference>
<dbReference type="SUPFAM" id="SSF54423">
    <property type="entry name" value="DsbC/DsbG N-terminal domain-like"/>
    <property type="match status" value="1"/>
</dbReference>
<dbReference type="InterPro" id="IPR018950">
    <property type="entry name" value="DiS-bond_isomerase_DsbC/G_N"/>
</dbReference>
<name>A0A1H2VST2_9GAMM</name>
<evidence type="ECO:0000313" key="11">
    <source>
        <dbReference type="Proteomes" id="UP000198500"/>
    </source>
</evidence>
<protein>
    <recommendedName>
        <fullName evidence="7">Thiol:disulfide interchange protein</fullName>
    </recommendedName>
</protein>
<evidence type="ECO:0000256" key="4">
    <source>
        <dbReference type="ARBA" id="ARBA00022764"/>
    </source>
</evidence>
<dbReference type="RefSeq" id="WP_308428090.1">
    <property type="nucleotide sequence ID" value="NZ_BMXH01000002.1"/>
</dbReference>
<evidence type="ECO:0000256" key="7">
    <source>
        <dbReference type="RuleBase" id="RU364038"/>
    </source>
</evidence>
<evidence type="ECO:0000256" key="2">
    <source>
        <dbReference type="ARBA" id="ARBA00009813"/>
    </source>
</evidence>
<dbReference type="GO" id="GO:0042597">
    <property type="term" value="C:periplasmic space"/>
    <property type="evidence" value="ECO:0007669"/>
    <property type="project" value="UniProtKB-SubCell"/>
</dbReference>
<evidence type="ECO:0000256" key="5">
    <source>
        <dbReference type="ARBA" id="ARBA00023157"/>
    </source>
</evidence>
<dbReference type="SUPFAM" id="SSF52833">
    <property type="entry name" value="Thioredoxin-like"/>
    <property type="match status" value="1"/>
</dbReference>
<reference evidence="10 11" key="1">
    <citation type="submission" date="2016-10" db="EMBL/GenBank/DDBJ databases">
        <authorList>
            <person name="de Groot N.N."/>
        </authorList>
    </citation>
    <scope>NUCLEOTIDE SEQUENCE [LARGE SCALE GENOMIC DNA]</scope>
    <source>
        <strain evidence="10 11">DSM 19219</strain>
    </source>
</reference>
<evidence type="ECO:0000256" key="6">
    <source>
        <dbReference type="ARBA" id="ARBA00023284"/>
    </source>
</evidence>